<feature type="chain" id="PRO_5032565853" description="Peptidase S1 domain-containing protein" evidence="7">
    <location>
        <begin position="22"/>
        <end position="537"/>
    </location>
</feature>
<dbReference type="InterPro" id="IPR051487">
    <property type="entry name" value="Ser/Thr_Proteases_Immune/Dev"/>
</dbReference>
<evidence type="ECO:0000313" key="10">
    <source>
        <dbReference type="Proteomes" id="UP000639338"/>
    </source>
</evidence>
<dbReference type="SMART" id="SM00020">
    <property type="entry name" value="Tryp_SPc"/>
    <property type="match status" value="2"/>
</dbReference>
<evidence type="ECO:0000259" key="8">
    <source>
        <dbReference type="PROSITE" id="PS50240"/>
    </source>
</evidence>
<evidence type="ECO:0000256" key="5">
    <source>
        <dbReference type="ARBA" id="ARBA00024195"/>
    </source>
</evidence>
<dbReference type="Pfam" id="PF00089">
    <property type="entry name" value="Trypsin"/>
    <property type="match status" value="2"/>
</dbReference>
<keyword evidence="3 6" id="KW-0720">Serine protease</keyword>
<dbReference type="OrthoDB" id="6380398at2759"/>
<dbReference type="AlphaFoldDB" id="A0A834XIU3"/>
<gene>
    <name evidence="9" type="ORF">HCN44_003317</name>
</gene>
<evidence type="ECO:0000256" key="2">
    <source>
        <dbReference type="ARBA" id="ARBA00022801"/>
    </source>
</evidence>
<keyword evidence="2 6" id="KW-0378">Hydrolase</keyword>
<evidence type="ECO:0000256" key="1">
    <source>
        <dbReference type="ARBA" id="ARBA00022670"/>
    </source>
</evidence>
<accession>A0A834XIU3</accession>
<keyword evidence="4" id="KW-1015">Disulfide bond</keyword>
<reference evidence="9 10" key="1">
    <citation type="submission" date="2020-08" db="EMBL/GenBank/DDBJ databases">
        <title>Aphidius gifuensis genome sequencing and assembly.</title>
        <authorList>
            <person name="Du Z."/>
        </authorList>
    </citation>
    <scope>NUCLEOTIDE SEQUENCE [LARGE SCALE GENOMIC DNA]</scope>
    <source>
        <strain evidence="9">YNYX2018</strain>
        <tissue evidence="9">Adults</tissue>
    </source>
</reference>
<dbReference type="PROSITE" id="PS00134">
    <property type="entry name" value="TRYPSIN_HIS"/>
    <property type="match status" value="1"/>
</dbReference>
<dbReference type="InterPro" id="IPR001254">
    <property type="entry name" value="Trypsin_dom"/>
</dbReference>
<dbReference type="Gene3D" id="2.40.10.10">
    <property type="entry name" value="Trypsin-like serine proteases"/>
    <property type="match status" value="2"/>
</dbReference>
<dbReference type="PRINTS" id="PR00722">
    <property type="entry name" value="CHYMOTRYPSIN"/>
</dbReference>
<dbReference type="PROSITE" id="PS00135">
    <property type="entry name" value="TRYPSIN_SER"/>
    <property type="match status" value="1"/>
</dbReference>
<dbReference type="PROSITE" id="PS50240">
    <property type="entry name" value="TRYPSIN_DOM"/>
    <property type="match status" value="2"/>
</dbReference>
<dbReference type="SUPFAM" id="SSF50494">
    <property type="entry name" value="Trypsin-like serine proteases"/>
    <property type="match status" value="2"/>
</dbReference>
<evidence type="ECO:0000313" key="9">
    <source>
        <dbReference type="EMBL" id="KAF7987555.1"/>
    </source>
</evidence>
<comment type="caution">
    <text evidence="9">The sequence shown here is derived from an EMBL/GenBank/DDBJ whole genome shotgun (WGS) entry which is preliminary data.</text>
</comment>
<name>A0A834XIU3_APHGI</name>
<dbReference type="InterPro" id="IPR018114">
    <property type="entry name" value="TRYPSIN_HIS"/>
</dbReference>
<dbReference type="InterPro" id="IPR001314">
    <property type="entry name" value="Peptidase_S1A"/>
</dbReference>
<feature type="signal peptide" evidence="7">
    <location>
        <begin position="1"/>
        <end position="21"/>
    </location>
</feature>
<organism evidence="9 10">
    <name type="scientific">Aphidius gifuensis</name>
    <name type="common">Parasitoid wasp</name>
    <dbReference type="NCBI Taxonomy" id="684658"/>
    <lineage>
        <taxon>Eukaryota</taxon>
        <taxon>Metazoa</taxon>
        <taxon>Ecdysozoa</taxon>
        <taxon>Arthropoda</taxon>
        <taxon>Hexapoda</taxon>
        <taxon>Insecta</taxon>
        <taxon>Pterygota</taxon>
        <taxon>Neoptera</taxon>
        <taxon>Endopterygota</taxon>
        <taxon>Hymenoptera</taxon>
        <taxon>Apocrita</taxon>
        <taxon>Ichneumonoidea</taxon>
        <taxon>Braconidae</taxon>
        <taxon>Aphidiinae</taxon>
        <taxon>Aphidius</taxon>
    </lineage>
</organism>
<protein>
    <recommendedName>
        <fullName evidence="8">Peptidase S1 domain-containing protein</fullName>
    </recommendedName>
</protein>
<dbReference type="InterPro" id="IPR043504">
    <property type="entry name" value="Peptidase_S1_PA_chymotrypsin"/>
</dbReference>
<comment type="similarity">
    <text evidence="5">Belongs to the peptidase S1 family. CLIP subfamily.</text>
</comment>
<dbReference type="FunFam" id="2.40.10.10:FF:000006">
    <property type="entry name" value="Serine proteinase stubble"/>
    <property type="match status" value="1"/>
</dbReference>
<keyword evidence="7" id="KW-0732">Signal</keyword>
<evidence type="ECO:0000256" key="3">
    <source>
        <dbReference type="ARBA" id="ARBA00022825"/>
    </source>
</evidence>
<dbReference type="InterPro" id="IPR033116">
    <property type="entry name" value="TRYPSIN_SER"/>
</dbReference>
<dbReference type="PANTHER" id="PTHR24256">
    <property type="entry name" value="TRYPTASE-RELATED"/>
    <property type="match status" value="1"/>
</dbReference>
<proteinExistence type="inferred from homology"/>
<keyword evidence="10" id="KW-1185">Reference proteome</keyword>
<dbReference type="CDD" id="cd00190">
    <property type="entry name" value="Tryp_SPc"/>
    <property type="match status" value="1"/>
</dbReference>
<dbReference type="Proteomes" id="UP000639338">
    <property type="component" value="Unassembled WGS sequence"/>
</dbReference>
<dbReference type="GO" id="GO:0004252">
    <property type="term" value="F:serine-type endopeptidase activity"/>
    <property type="evidence" value="ECO:0007669"/>
    <property type="project" value="InterPro"/>
</dbReference>
<dbReference type="EMBL" id="JACMRX010000006">
    <property type="protein sequence ID" value="KAF7987555.1"/>
    <property type="molecule type" value="Genomic_DNA"/>
</dbReference>
<feature type="domain" description="Peptidase S1" evidence="8">
    <location>
        <begin position="65"/>
        <end position="282"/>
    </location>
</feature>
<evidence type="ECO:0000256" key="7">
    <source>
        <dbReference type="SAM" id="SignalP"/>
    </source>
</evidence>
<dbReference type="InterPro" id="IPR009003">
    <property type="entry name" value="Peptidase_S1_PA"/>
</dbReference>
<feature type="domain" description="Peptidase S1" evidence="8">
    <location>
        <begin position="299"/>
        <end position="529"/>
    </location>
</feature>
<dbReference type="GO" id="GO:0006508">
    <property type="term" value="P:proteolysis"/>
    <property type="evidence" value="ECO:0007669"/>
    <property type="project" value="UniProtKB-KW"/>
</dbReference>
<keyword evidence="1 6" id="KW-0645">Protease</keyword>
<evidence type="ECO:0000256" key="4">
    <source>
        <dbReference type="ARBA" id="ARBA00023157"/>
    </source>
</evidence>
<sequence length="537" mass="59077">MNLQDFVKYLLCVLSVHVTLALNNNSASLIQKPRTSRGFLDSIVSRFRTCGGCLCGRSNRMGSRFFGGETTQSHEFPWLTNIHVKSDPPVSGTLINDRYVLTSASQLVGATAPEIKVTIGAFDRCNIDISSSNVSVEHIIMYPEFIKETNAHDLALLRLTRPINFEKRVTSVCLPNPDDDSNSKSCLPKKMGLPILGTAECLKSGVELKNYHADSGCIGVFGTKSLICQSDVGTSVLYRSYLGIYDIVGLLSNGNSCDENSTQAAVYTRIGPHLDWILQNTKDACYLCGVSGEGVANRIVGGTITIPHTLPWIVAIFNKRALHCGGVLINDRYVLTAGHCVKWAKMIDLDVGVGMHDIQDTKEGSVIEIEKIILHKNFESDYLHDTNDIALIKLKTPVKFNEDIKPVCLPTKGSDYTGHKTKVAGWGRVTTDGGASRYLREATLRVMAFEQCKNTSFGEHLTESMMCAYSDDKDACQGDSGGPLLFVREDDRYETIGVVSWGIGCAKRGMPGIYVKLTDYLGWIKKHTKDSIYCLDK</sequence>
<evidence type="ECO:0000256" key="6">
    <source>
        <dbReference type="RuleBase" id="RU363034"/>
    </source>
</evidence>